<gene>
    <name evidence="2" type="ORF">GO999_08025</name>
</gene>
<dbReference type="EMBL" id="CP046674">
    <property type="protein sequence ID" value="QUP58513.1"/>
    <property type="molecule type" value="Genomic_DNA"/>
</dbReference>
<evidence type="ECO:0000313" key="2">
    <source>
        <dbReference type="EMBL" id="QUP58513.1"/>
    </source>
</evidence>
<protein>
    <submittedName>
        <fullName evidence="2">Uncharacterized protein</fullName>
    </submittedName>
</protein>
<reference evidence="3" key="1">
    <citation type="submission" date="2019-12" db="EMBL/GenBank/DDBJ databases">
        <title>Whole-genome sequence of tobacco pathogen Ralstonia pseudosolanacearum strain RS, originating from Yunnan province of China.</title>
        <authorList>
            <person name="Lu C.-H."/>
        </authorList>
    </citation>
    <scope>NUCLEOTIDE SEQUENCE [LARGE SCALE GENOMIC DNA]</scope>
    <source>
        <strain evidence="3">RS</strain>
    </source>
</reference>
<organism evidence="2 3">
    <name type="scientific">Ralstonia nicotianae</name>
    <dbReference type="NCBI Taxonomy" id="3037696"/>
    <lineage>
        <taxon>Bacteria</taxon>
        <taxon>Pseudomonadati</taxon>
        <taxon>Pseudomonadota</taxon>
        <taxon>Betaproteobacteria</taxon>
        <taxon>Burkholderiales</taxon>
        <taxon>Burkholderiaceae</taxon>
        <taxon>Ralstonia</taxon>
        <taxon>Ralstonia solanacearum species complex</taxon>
    </lineage>
</organism>
<dbReference type="RefSeq" id="WP_211906733.1">
    <property type="nucleotide sequence ID" value="NZ_CP046674.1"/>
</dbReference>
<sequence>MWACSGNQRTKKGDKGVNAIVEDLQKTLSPIFNKIAAPIALKGCEFGDAYGRIYSRKGVGVTDVYIDELVFPPLVQPYEQGGKTVGFVVSTGERFNERLTVTQMARLTAPAGSAVRSGTSDTSLSMNASPASDCIGP</sequence>
<proteinExistence type="predicted"/>
<evidence type="ECO:0000313" key="3">
    <source>
        <dbReference type="Proteomes" id="UP000680989"/>
    </source>
</evidence>
<accession>A0ABX7ZSR9</accession>
<keyword evidence="3" id="KW-1185">Reference proteome</keyword>
<feature type="region of interest" description="Disordered" evidence="1">
    <location>
        <begin position="112"/>
        <end position="137"/>
    </location>
</feature>
<name>A0ABX7ZSR9_9RALS</name>
<dbReference type="Proteomes" id="UP000680989">
    <property type="component" value="Chromosome"/>
</dbReference>
<feature type="compositionally biased region" description="Polar residues" evidence="1">
    <location>
        <begin position="116"/>
        <end position="130"/>
    </location>
</feature>
<evidence type="ECO:0000256" key="1">
    <source>
        <dbReference type="SAM" id="MobiDB-lite"/>
    </source>
</evidence>